<dbReference type="PANTHER" id="PTHR24148:SF73">
    <property type="entry name" value="HET DOMAIN PROTEIN (AFU_ORTHOLOGUE AFUA_8G01020)"/>
    <property type="match status" value="1"/>
</dbReference>
<accession>A0ABR1U8X4</accession>
<dbReference type="InterPro" id="IPR010730">
    <property type="entry name" value="HET"/>
</dbReference>
<evidence type="ECO:0000256" key="1">
    <source>
        <dbReference type="SAM" id="Phobius"/>
    </source>
</evidence>
<feature type="domain" description="Heterokaryon incompatibility" evidence="2">
    <location>
        <begin position="152"/>
        <end position="306"/>
    </location>
</feature>
<organism evidence="3 4">
    <name type="scientific">Apiospora phragmitis</name>
    <dbReference type="NCBI Taxonomy" id="2905665"/>
    <lineage>
        <taxon>Eukaryota</taxon>
        <taxon>Fungi</taxon>
        <taxon>Dikarya</taxon>
        <taxon>Ascomycota</taxon>
        <taxon>Pezizomycotina</taxon>
        <taxon>Sordariomycetes</taxon>
        <taxon>Xylariomycetidae</taxon>
        <taxon>Amphisphaeriales</taxon>
        <taxon>Apiosporaceae</taxon>
        <taxon>Apiospora</taxon>
    </lineage>
</organism>
<keyword evidence="1" id="KW-0472">Membrane</keyword>
<comment type="caution">
    <text evidence="3">The sequence shown here is derived from an EMBL/GenBank/DDBJ whole genome shotgun (WGS) entry which is preliminary data.</text>
</comment>
<dbReference type="InterPro" id="IPR052895">
    <property type="entry name" value="HetReg/Transcr_Mod"/>
</dbReference>
<feature type="transmembrane region" description="Helical" evidence="1">
    <location>
        <begin position="61"/>
        <end position="81"/>
    </location>
</feature>
<dbReference type="Proteomes" id="UP001480595">
    <property type="component" value="Unassembled WGS sequence"/>
</dbReference>
<proteinExistence type="predicted"/>
<evidence type="ECO:0000313" key="3">
    <source>
        <dbReference type="EMBL" id="KAK8054545.1"/>
    </source>
</evidence>
<evidence type="ECO:0000313" key="4">
    <source>
        <dbReference type="Proteomes" id="UP001480595"/>
    </source>
</evidence>
<keyword evidence="4" id="KW-1185">Reference proteome</keyword>
<dbReference type="PANTHER" id="PTHR24148">
    <property type="entry name" value="ANKYRIN REPEAT DOMAIN-CONTAINING PROTEIN 39 HOMOLOG-RELATED"/>
    <property type="match status" value="1"/>
</dbReference>
<dbReference type="Pfam" id="PF06985">
    <property type="entry name" value="HET"/>
    <property type="match status" value="1"/>
</dbReference>
<keyword evidence="1" id="KW-1133">Transmembrane helix</keyword>
<dbReference type="EMBL" id="JAQQWL010000010">
    <property type="protein sequence ID" value="KAK8054545.1"/>
    <property type="molecule type" value="Genomic_DNA"/>
</dbReference>
<reference evidence="3 4" key="1">
    <citation type="submission" date="2023-01" db="EMBL/GenBank/DDBJ databases">
        <title>Analysis of 21 Apiospora genomes using comparative genomics revels a genus with tremendous synthesis potential of carbohydrate active enzymes and secondary metabolites.</title>
        <authorList>
            <person name="Sorensen T."/>
        </authorList>
    </citation>
    <scope>NUCLEOTIDE SEQUENCE [LARGE SCALE GENOMIC DNA]</scope>
    <source>
        <strain evidence="3 4">CBS 135458</strain>
    </source>
</reference>
<protein>
    <recommendedName>
        <fullName evidence="2">Heterokaryon incompatibility domain-containing protein</fullName>
    </recommendedName>
</protein>
<sequence>MGLVTAEPDVWTCFLQLTLSLVGIPLIPIALVAYASFLLGRVLWAIARPPHRIRRNPLEELCGVSGLIIGAPFFFGFHSVWCLARKAGRSMREHDVRDDIDESSASGSSPSLYAPLVGTYDVRILRIEPAAALEAPLALSLRVARPYDRPRYDALSYMWADEEGDDARTVPVAIRREDDNSSGPHTSDDDVYQTFVTKNCDSALRRLRHADRPRYMGIDALCINQADVAERTHQVLLMSRIYVGAEHVVVYTGEATPLTDRLFGALNQLPDDDISESPPLMAFLNRRVSSDLLLPSLVHARWVLQEVSLPDPRRTRILCGAKTTTAGRALQAIPLMQRHLPGMASRALHIFLLVRRDPQMLPFRSLLWPGTVNKLRCSPLLDILVATRDRQAQDPRDQIFGVLSLAKGLEAAAGLGTLLLSAAPGLSKPKADYTMDVAQVYTRYSEFLLETHGVGFFLVLLLPRTRKVGPRDSDDDNAMAKLPSWAADWSGGSRWMNARAVRGYELACSGKEKLDTDDVWFRDGGREWGGRRIMVLQGRRRIRRGWFSRHVSDAEPGREEKTAEAAIEDVVDLKMDPSLVLVSMYPGVAVLLREVQDEEEGMFEFLQVCAHTRTRRDVANVVESCTDVVVRGGDKVRGDEIVDYLGAPETFEIL</sequence>
<dbReference type="RefSeq" id="XP_066713191.1">
    <property type="nucleotide sequence ID" value="XM_066861021.1"/>
</dbReference>
<name>A0ABR1U8X4_9PEZI</name>
<dbReference type="GeneID" id="92094084"/>
<feature type="transmembrane region" description="Helical" evidence="1">
    <location>
        <begin position="20"/>
        <end position="40"/>
    </location>
</feature>
<gene>
    <name evidence="3" type="ORF">PG994_009612</name>
</gene>
<evidence type="ECO:0000259" key="2">
    <source>
        <dbReference type="Pfam" id="PF06985"/>
    </source>
</evidence>
<keyword evidence="1" id="KW-0812">Transmembrane</keyword>